<dbReference type="EMBL" id="BMNT01000002">
    <property type="protein sequence ID" value="GGK65931.1"/>
    <property type="molecule type" value="Genomic_DNA"/>
</dbReference>
<dbReference type="RefSeq" id="WP_189161367.1">
    <property type="nucleotide sequence ID" value="NZ_JBHMEE010000051.1"/>
</dbReference>
<dbReference type="Gene3D" id="3.10.450.530">
    <property type="entry name" value="Ribonuclease toxin, BrnT, of type II toxin-antitoxin system"/>
    <property type="match status" value="1"/>
</dbReference>
<evidence type="ECO:0000313" key="1">
    <source>
        <dbReference type="EMBL" id="GGK65931.1"/>
    </source>
</evidence>
<dbReference type="InterPro" id="IPR038573">
    <property type="entry name" value="BrnT_sf"/>
</dbReference>
<accession>A0A917VDK6</accession>
<organism evidence="1 2">
    <name type="scientific">Sphaerisporangium melleum</name>
    <dbReference type="NCBI Taxonomy" id="321316"/>
    <lineage>
        <taxon>Bacteria</taxon>
        <taxon>Bacillati</taxon>
        <taxon>Actinomycetota</taxon>
        <taxon>Actinomycetes</taxon>
        <taxon>Streptosporangiales</taxon>
        <taxon>Streptosporangiaceae</taxon>
        <taxon>Sphaerisporangium</taxon>
    </lineage>
</organism>
<evidence type="ECO:0008006" key="3">
    <source>
        <dbReference type="Google" id="ProtNLM"/>
    </source>
</evidence>
<dbReference type="Proteomes" id="UP000645217">
    <property type="component" value="Unassembled WGS sequence"/>
</dbReference>
<protein>
    <recommendedName>
        <fullName evidence="3">BrnT family toxin</fullName>
    </recommendedName>
</protein>
<comment type="caution">
    <text evidence="1">The sequence shown here is derived from an EMBL/GenBank/DDBJ whole genome shotgun (WGS) entry which is preliminary data.</text>
</comment>
<keyword evidence="2" id="KW-1185">Reference proteome</keyword>
<reference evidence="1" key="2">
    <citation type="submission" date="2020-09" db="EMBL/GenBank/DDBJ databases">
        <authorList>
            <person name="Sun Q."/>
            <person name="Ohkuma M."/>
        </authorList>
    </citation>
    <scope>NUCLEOTIDE SEQUENCE</scope>
    <source>
        <strain evidence="1">JCM 13064</strain>
    </source>
</reference>
<proteinExistence type="predicted"/>
<reference evidence="1" key="1">
    <citation type="journal article" date="2014" name="Int. J. Syst. Evol. Microbiol.">
        <title>Complete genome sequence of Corynebacterium casei LMG S-19264T (=DSM 44701T), isolated from a smear-ripened cheese.</title>
        <authorList>
            <consortium name="US DOE Joint Genome Institute (JGI-PGF)"/>
            <person name="Walter F."/>
            <person name="Albersmeier A."/>
            <person name="Kalinowski J."/>
            <person name="Ruckert C."/>
        </authorList>
    </citation>
    <scope>NUCLEOTIDE SEQUENCE</scope>
    <source>
        <strain evidence="1">JCM 13064</strain>
    </source>
</reference>
<evidence type="ECO:0000313" key="2">
    <source>
        <dbReference type="Proteomes" id="UP000645217"/>
    </source>
</evidence>
<sequence>MYYDEGVGYRPIQWTERSEEHIARHGVTPEEVEEVVFSRPQWEALGRDDSTLVYGTTDAGRYLLVVLADSVAESEAWYVATARDMTQRERKLFVQKAR</sequence>
<name>A0A917VDK6_9ACTN</name>
<dbReference type="AlphaFoldDB" id="A0A917VDK6"/>
<gene>
    <name evidence="1" type="ORF">GCM10007964_06200</name>
</gene>